<gene>
    <name evidence="2" type="ORF">C2L80_12795</name>
</gene>
<proteinExistence type="predicted"/>
<dbReference type="GO" id="GO:0006355">
    <property type="term" value="P:regulation of DNA-templated transcription"/>
    <property type="evidence" value="ECO:0007669"/>
    <property type="project" value="InterPro"/>
</dbReference>
<dbReference type="SUPFAM" id="SSF46955">
    <property type="entry name" value="Putative DNA-binding domain"/>
    <property type="match status" value="1"/>
</dbReference>
<name>A0A2K2U1U5_9ACTN</name>
<sequence length="392" mass="42532">MEKAPHGAFFSCALSREIRKPSYGGTKPRRANVLKRKEASMKRNARFAETRETGCDFGVLGASVAKGGGGSLPRTHAPDPLAVQVLNGLTGAQEVSMGGKASRNGWKISQVERLIELPRRDIQRSCYQGQGGVAILSPKDSSWGRRSYDCEDVAKLFVVKQFKSDGRSLPEAKRMFARCEERGEDCRMLLASCAETLREREDEARRQREIAESLLCALSELRQGRAFETAMGRRAAVRFVRSLGSLAEALAFPADADGGLCRSAATRFSVSEEDLREKGVELLRRAWSSDPASGIAGELWDSGMGPAFSSVAALGRRGLDPASDEALRVASDAVRCLASGDEKASRVLAWLLIDGFLDGPGMELLIDLWLGAGSYDFAREVFWACGATLENG</sequence>
<dbReference type="CDD" id="cd00592">
    <property type="entry name" value="HTH_MerR-like"/>
    <property type="match status" value="1"/>
</dbReference>
<dbReference type="Gene3D" id="1.10.1660.10">
    <property type="match status" value="1"/>
</dbReference>
<dbReference type="Proteomes" id="UP000236488">
    <property type="component" value="Unassembled WGS sequence"/>
</dbReference>
<accession>A0A2K2U1U5</accession>
<comment type="caution">
    <text evidence="2">The sequence shown here is derived from an EMBL/GenBank/DDBJ whole genome shotgun (WGS) entry which is preliminary data.</text>
</comment>
<protein>
    <recommendedName>
        <fullName evidence="1">HTH merR-type domain-containing protein</fullName>
    </recommendedName>
</protein>
<evidence type="ECO:0000259" key="1">
    <source>
        <dbReference type="Pfam" id="PF13411"/>
    </source>
</evidence>
<feature type="domain" description="HTH merR-type" evidence="1">
    <location>
        <begin position="107"/>
        <end position="177"/>
    </location>
</feature>
<keyword evidence="3" id="KW-1185">Reference proteome</keyword>
<organism evidence="2 3">
    <name type="scientific">Rubneribacter badeniensis</name>
    <dbReference type="NCBI Taxonomy" id="2070688"/>
    <lineage>
        <taxon>Bacteria</taxon>
        <taxon>Bacillati</taxon>
        <taxon>Actinomycetota</taxon>
        <taxon>Coriobacteriia</taxon>
        <taxon>Eggerthellales</taxon>
        <taxon>Eggerthellaceae</taxon>
        <taxon>Rubneribacter</taxon>
    </lineage>
</organism>
<dbReference type="AlphaFoldDB" id="A0A2K2U1U5"/>
<dbReference type="InterPro" id="IPR000551">
    <property type="entry name" value="MerR-type_HTH_dom"/>
</dbReference>
<dbReference type="Pfam" id="PF13411">
    <property type="entry name" value="MerR_1"/>
    <property type="match status" value="1"/>
</dbReference>
<dbReference type="InterPro" id="IPR009061">
    <property type="entry name" value="DNA-bd_dom_put_sf"/>
</dbReference>
<evidence type="ECO:0000313" key="3">
    <source>
        <dbReference type="Proteomes" id="UP000236488"/>
    </source>
</evidence>
<evidence type="ECO:0000313" key="2">
    <source>
        <dbReference type="EMBL" id="PNV64285.1"/>
    </source>
</evidence>
<dbReference type="EMBL" id="PPEL01000123">
    <property type="protein sequence ID" value="PNV64285.1"/>
    <property type="molecule type" value="Genomic_DNA"/>
</dbReference>
<reference evidence="2 3" key="1">
    <citation type="journal article" date="2018" name="Int. J. Syst. Evol. Microbiol.">
        <title>Rubneribacter badeniensis gen. nov., sp. nov. and Enteroscipio rubneri gen. nov., sp. nov., new members of the Eggerthellaceae isolated from human faeces.</title>
        <authorList>
            <person name="Danylec N."/>
            <person name="Gobl A."/>
            <person name="Stoll D.A."/>
            <person name="Hetzer B."/>
            <person name="Kulling S.E."/>
            <person name="Huch M."/>
        </authorList>
    </citation>
    <scope>NUCLEOTIDE SEQUENCE [LARGE SCALE GENOMIC DNA]</scope>
    <source>
        <strain evidence="2 3">ResAG-85</strain>
    </source>
</reference>
<dbReference type="GO" id="GO:0003677">
    <property type="term" value="F:DNA binding"/>
    <property type="evidence" value="ECO:0007669"/>
    <property type="project" value="InterPro"/>
</dbReference>